<reference evidence="3 4" key="1">
    <citation type="submission" date="2021-12" db="EMBL/GenBank/DDBJ databases">
        <title>Siccirubricoccus leaddurans sp. nov., a high concentration Zn2+ tolerance bacterium.</title>
        <authorList>
            <person name="Cao Y."/>
        </authorList>
    </citation>
    <scope>NUCLEOTIDE SEQUENCE [LARGE SCALE GENOMIC DNA]</scope>
    <source>
        <strain evidence="3 4">KC 17139</strain>
    </source>
</reference>
<gene>
    <name evidence="3" type="ORF">JYK14_05155</name>
</gene>
<keyword evidence="2" id="KW-0732">Signal</keyword>
<dbReference type="InterPro" id="IPR042100">
    <property type="entry name" value="Bug_dom1"/>
</dbReference>
<feature type="non-terminal residue" evidence="3">
    <location>
        <position position="122"/>
    </location>
</feature>
<dbReference type="Proteomes" id="UP001523392">
    <property type="component" value="Unassembled WGS sequence"/>
</dbReference>
<dbReference type="Pfam" id="PF03401">
    <property type="entry name" value="TctC"/>
    <property type="match status" value="1"/>
</dbReference>
<dbReference type="PANTHER" id="PTHR42928:SF5">
    <property type="entry name" value="BLR1237 PROTEIN"/>
    <property type="match status" value="1"/>
</dbReference>
<dbReference type="PANTHER" id="PTHR42928">
    <property type="entry name" value="TRICARBOXYLATE-BINDING PROTEIN"/>
    <property type="match status" value="1"/>
</dbReference>
<comment type="caution">
    <text evidence="3">The sequence shown here is derived from an EMBL/GenBank/DDBJ whole genome shotgun (WGS) entry which is preliminary data.</text>
</comment>
<sequence>MPSRRAALAAALATLAAPALAQPWSPDRPLRVIVPFAPGGTTDVVARVFAEAAAGPLGQPLVVENRPGGAAGLVGMDLVAKAPPDGHTILVHSNAHVVVPALVARLPFDPVGDFAPIAHLGR</sequence>
<dbReference type="Gene3D" id="3.40.190.150">
    <property type="entry name" value="Bordetella uptake gene, domain 1"/>
    <property type="match status" value="1"/>
</dbReference>
<dbReference type="RefSeq" id="WP_252952160.1">
    <property type="nucleotide sequence ID" value="NZ_JAFIRR010000028.1"/>
</dbReference>
<evidence type="ECO:0000256" key="2">
    <source>
        <dbReference type="SAM" id="SignalP"/>
    </source>
</evidence>
<evidence type="ECO:0008006" key="5">
    <source>
        <dbReference type="Google" id="ProtNLM"/>
    </source>
</evidence>
<feature type="chain" id="PRO_5045680877" description="Tripartite tricarboxylate transporter substrate binding protein" evidence="2">
    <location>
        <begin position="22"/>
        <end position="122"/>
    </location>
</feature>
<keyword evidence="4" id="KW-1185">Reference proteome</keyword>
<evidence type="ECO:0000256" key="1">
    <source>
        <dbReference type="ARBA" id="ARBA00006987"/>
    </source>
</evidence>
<protein>
    <recommendedName>
        <fullName evidence="5">Tripartite tricarboxylate transporter substrate binding protein</fullName>
    </recommendedName>
</protein>
<accession>A0ABT1D0X9</accession>
<organism evidence="3 4">
    <name type="scientific">Siccirubricoccus soli</name>
    <dbReference type="NCBI Taxonomy" id="2899147"/>
    <lineage>
        <taxon>Bacteria</taxon>
        <taxon>Pseudomonadati</taxon>
        <taxon>Pseudomonadota</taxon>
        <taxon>Alphaproteobacteria</taxon>
        <taxon>Acetobacterales</taxon>
        <taxon>Roseomonadaceae</taxon>
        <taxon>Siccirubricoccus</taxon>
    </lineage>
</organism>
<dbReference type="InterPro" id="IPR005064">
    <property type="entry name" value="BUG"/>
</dbReference>
<comment type="similarity">
    <text evidence="1">Belongs to the UPF0065 (bug) family.</text>
</comment>
<proteinExistence type="inferred from homology"/>
<name>A0ABT1D0X9_9PROT</name>
<feature type="signal peptide" evidence="2">
    <location>
        <begin position="1"/>
        <end position="21"/>
    </location>
</feature>
<dbReference type="EMBL" id="JAFIRR010000028">
    <property type="protein sequence ID" value="MCO6415565.1"/>
    <property type="molecule type" value="Genomic_DNA"/>
</dbReference>
<evidence type="ECO:0000313" key="3">
    <source>
        <dbReference type="EMBL" id="MCO6415565.1"/>
    </source>
</evidence>
<evidence type="ECO:0000313" key="4">
    <source>
        <dbReference type="Proteomes" id="UP001523392"/>
    </source>
</evidence>